<evidence type="ECO:0000313" key="2">
    <source>
        <dbReference type="EMBL" id="MFD4214410.1"/>
    </source>
</evidence>
<evidence type="ECO:0000256" key="1">
    <source>
        <dbReference type="SAM" id="MobiDB-lite"/>
    </source>
</evidence>
<sequence>MESHVGQGGVDCLLPDGRIAGLSLPDGWVPAGLPEDEGPARPVHTRSAVAPS</sequence>
<proteinExistence type="predicted"/>
<dbReference type="RefSeq" id="WP_280930830.1">
    <property type="nucleotide sequence ID" value="NZ_JBHXLY010000008.1"/>
</dbReference>
<gene>
    <name evidence="2" type="ORF">ACFWSS_16145</name>
</gene>
<evidence type="ECO:0000313" key="3">
    <source>
        <dbReference type="Proteomes" id="UP001598251"/>
    </source>
</evidence>
<dbReference type="EMBL" id="JBHXOF010000008">
    <property type="protein sequence ID" value="MFD4214410.1"/>
    <property type="molecule type" value="Genomic_DNA"/>
</dbReference>
<feature type="region of interest" description="Disordered" evidence="1">
    <location>
        <begin position="30"/>
        <end position="52"/>
    </location>
</feature>
<dbReference type="Proteomes" id="UP001598251">
    <property type="component" value="Unassembled WGS sequence"/>
</dbReference>
<accession>A0ABW6EI28</accession>
<keyword evidence="3" id="KW-1185">Reference proteome</keyword>
<reference evidence="2 3" key="1">
    <citation type="submission" date="2024-09" db="EMBL/GenBank/DDBJ databases">
        <title>The Natural Products Discovery Center: Release of the First 8490 Sequenced Strains for Exploring Actinobacteria Biosynthetic Diversity.</title>
        <authorList>
            <person name="Kalkreuter E."/>
            <person name="Kautsar S.A."/>
            <person name="Yang D."/>
            <person name="Bader C.D."/>
            <person name="Teijaro C.N."/>
            <person name="Fluegel L."/>
            <person name="Davis C.M."/>
            <person name="Simpson J.R."/>
            <person name="Lauterbach L."/>
            <person name="Steele A.D."/>
            <person name="Gui C."/>
            <person name="Meng S."/>
            <person name="Li G."/>
            <person name="Viehrig K."/>
            <person name="Ye F."/>
            <person name="Su P."/>
            <person name="Kiefer A.F."/>
            <person name="Nichols A."/>
            <person name="Cepeda A.J."/>
            <person name="Yan W."/>
            <person name="Fan B."/>
            <person name="Jiang Y."/>
            <person name="Adhikari A."/>
            <person name="Zheng C.-J."/>
            <person name="Schuster L."/>
            <person name="Cowan T.M."/>
            <person name="Smanski M.J."/>
            <person name="Chevrette M.G."/>
            <person name="De Carvalho L.P.S."/>
            <person name="Shen B."/>
        </authorList>
    </citation>
    <scope>NUCLEOTIDE SEQUENCE [LARGE SCALE GENOMIC DNA]</scope>
    <source>
        <strain evidence="2 3">NPDC058546</strain>
    </source>
</reference>
<organism evidence="2 3">
    <name type="scientific">Streptomyces sindenensis</name>
    <dbReference type="NCBI Taxonomy" id="67363"/>
    <lineage>
        <taxon>Bacteria</taxon>
        <taxon>Bacillati</taxon>
        <taxon>Actinomycetota</taxon>
        <taxon>Actinomycetes</taxon>
        <taxon>Kitasatosporales</taxon>
        <taxon>Streptomycetaceae</taxon>
        <taxon>Streptomyces</taxon>
    </lineage>
</organism>
<name>A0ABW6EI28_9ACTN</name>
<comment type="caution">
    <text evidence="2">The sequence shown here is derived from an EMBL/GenBank/DDBJ whole genome shotgun (WGS) entry which is preliminary data.</text>
</comment>
<protein>
    <submittedName>
        <fullName evidence="2">Uncharacterized protein</fullName>
    </submittedName>
</protein>